<organism evidence="2 3">
    <name type="scientific">Cohaesibacter gelatinilyticus</name>
    <dbReference type="NCBI Taxonomy" id="372072"/>
    <lineage>
        <taxon>Bacteria</taxon>
        <taxon>Pseudomonadati</taxon>
        <taxon>Pseudomonadota</taxon>
        <taxon>Alphaproteobacteria</taxon>
        <taxon>Hyphomicrobiales</taxon>
        <taxon>Cohaesibacteraceae</taxon>
    </lineage>
</organism>
<dbReference type="Gene3D" id="1.10.287.500">
    <property type="entry name" value="Helix hairpin bin"/>
    <property type="match status" value="2"/>
</dbReference>
<evidence type="ECO:0000313" key="3">
    <source>
        <dbReference type="Proteomes" id="UP000219439"/>
    </source>
</evidence>
<proteinExistence type="predicted"/>
<evidence type="ECO:0000256" key="1">
    <source>
        <dbReference type="SAM" id="MobiDB-lite"/>
    </source>
</evidence>
<keyword evidence="3" id="KW-1185">Reference proteome</keyword>
<dbReference type="AlphaFoldDB" id="A0A285N992"/>
<dbReference type="InterPro" id="IPR007439">
    <property type="entry name" value="Chemotax_Pase_CheZ"/>
</dbReference>
<dbReference type="GO" id="GO:0050920">
    <property type="term" value="P:regulation of chemotaxis"/>
    <property type="evidence" value="ECO:0007669"/>
    <property type="project" value="InterPro"/>
</dbReference>
<dbReference type="SUPFAM" id="SSF75708">
    <property type="entry name" value="Chemotaxis phosphatase CheZ"/>
    <property type="match status" value="1"/>
</dbReference>
<dbReference type="GO" id="GO:0009288">
    <property type="term" value="C:bacterial-type flagellum"/>
    <property type="evidence" value="ECO:0007669"/>
    <property type="project" value="InterPro"/>
</dbReference>
<dbReference type="GO" id="GO:0003824">
    <property type="term" value="F:catalytic activity"/>
    <property type="evidence" value="ECO:0007669"/>
    <property type="project" value="InterPro"/>
</dbReference>
<dbReference type="EMBL" id="OBEL01000001">
    <property type="protein sequence ID" value="SNZ05999.1"/>
    <property type="molecule type" value="Genomic_DNA"/>
</dbReference>
<gene>
    <name evidence="2" type="ORF">SAMN06265368_0261</name>
</gene>
<dbReference type="RefSeq" id="WP_097151605.1">
    <property type="nucleotide sequence ID" value="NZ_OBEL01000001.1"/>
</dbReference>
<accession>A0A285N992</accession>
<evidence type="ECO:0000313" key="2">
    <source>
        <dbReference type="EMBL" id="SNZ05999.1"/>
    </source>
</evidence>
<protein>
    <submittedName>
        <fullName evidence="2">Chemotaxis protein CheZ</fullName>
    </submittedName>
</protein>
<sequence>MAQSENLAAKTNIEQIVKYLEQNKTDDVSLTDIMSLAEVMAKSLDAHVEAIDQHAYSEFSAIAAEITSMKQEIAALCPTDMRNNSIPDAGRELDAVVDATENATNTIMGAAEEIMCADPSDADAYSTLVNDKIIEIFEACSFQDITGQRISKVVRTLNLIDERVSGFIERLKVQDLDAPQMEETEEERRRRELILHGPQHSGEGVDQNDVDQMLNDMDFDSIDAEEEKKSDQSEIDNLFA</sequence>
<feature type="region of interest" description="Disordered" evidence="1">
    <location>
        <begin position="178"/>
        <end position="240"/>
    </location>
</feature>
<dbReference type="OrthoDB" id="5455460at2"/>
<name>A0A285N992_9HYPH</name>
<reference evidence="2 3" key="1">
    <citation type="submission" date="2017-09" db="EMBL/GenBank/DDBJ databases">
        <authorList>
            <person name="Ehlers B."/>
            <person name="Leendertz F.H."/>
        </authorList>
    </citation>
    <scope>NUCLEOTIDE SEQUENCE [LARGE SCALE GENOMIC DNA]</scope>
    <source>
        <strain evidence="2 3">DSM 18289</strain>
    </source>
</reference>
<dbReference type="Proteomes" id="UP000219439">
    <property type="component" value="Unassembled WGS sequence"/>
</dbReference>
<dbReference type="Pfam" id="PF04344">
    <property type="entry name" value="CheZ"/>
    <property type="match status" value="1"/>
</dbReference>